<comment type="pathway">
    <text evidence="2 8">Sulfur metabolism; hydrogen sulfide biosynthesis; sulfite from sulfate: step 2/3.</text>
</comment>
<keyword evidence="6 8" id="KW-0067">ATP-binding</keyword>
<dbReference type="InterPro" id="IPR050512">
    <property type="entry name" value="Sulf_AdTrans/APS_kinase"/>
</dbReference>
<dbReference type="EC" id="2.7.1.25" evidence="8"/>
<dbReference type="InterPro" id="IPR027417">
    <property type="entry name" value="P-loop_NTPase"/>
</dbReference>
<dbReference type="GO" id="GO:0004020">
    <property type="term" value="F:adenylylsulfate kinase activity"/>
    <property type="evidence" value="ECO:0007669"/>
    <property type="project" value="UniProtKB-UniRule"/>
</dbReference>
<dbReference type="InterPro" id="IPR014729">
    <property type="entry name" value="Rossmann-like_a/b/a_fold"/>
</dbReference>
<feature type="domain" description="ATP-sulfurylase PUA-like" evidence="11">
    <location>
        <begin position="8"/>
        <end position="165"/>
    </location>
</feature>
<sequence length="574" mass="64753">MTASDITPPHGGTLKELIVSPERLDALKAEAVDLPSWDLTARQVCDAELLLNGGFSPLEGFLTEADYTAVCERMRLADDSLWPIPINLDVTEAFAETLEPGSRIALRHPEGMVLAIMTVEDLYRPDFKKEAEQVYGAADPAHPEVFRLMHQTNPVYVGGRLEGLELPPHHTFKQLRHTPRELRDWFTKMGWNSVVAFQTRNPMHRAHVELAKRASQKGEANLLIHPVVGMTKPGDVDYFVRVRCYQEVVRHFPEQTTALSLLPLAMRMGGPREAVWHAIIRKNYGCARFIVGRDHAGPGKNSHGEDFYGPYEAQDLVERHQEELGIAMQPFEEMVYVEDMAQYVPRSEVPEEARVLNISGTELRRRLREGLEIPEWFSYPEVITRLRQAFPPKREQGFTVFFTGLSGSGKSTIANVLVAKLMELGTRPVTLLDGDLVRKHLSSELGFSKEHREINIKRIGYVASEITKNRGVAICAPIAPYTSTRREVREMISQYGGFVEVHVATPLEVCEERDRKGLYAKARAGLIKQFTGIDDPYQAPENPEVVVDTSQFTADELAQQIILHLEKQGFIDLQ</sequence>
<feature type="domain" description="Sulphate adenylyltransferase catalytic" evidence="10">
    <location>
        <begin position="174"/>
        <end position="388"/>
    </location>
</feature>
<accession>A0AAE3GA65</accession>
<reference evidence="12" key="1">
    <citation type="submission" date="2022-03" db="EMBL/GenBank/DDBJ databases">
        <title>Genomic Encyclopedia of Type Strains, Phase III (KMG-III): the genomes of soil and plant-associated and newly described type strains.</title>
        <authorList>
            <person name="Whitman W."/>
        </authorList>
    </citation>
    <scope>NUCLEOTIDE SEQUENCE</scope>
    <source>
        <strain evidence="12">ANL 6-2</strain>
    </source>
</reference>
<evidence type="ECO:0000256" key="5">
    <source>
        <dbReference type="ARBA" id="ARBA00022741"/>
    </source>
</evidence>
<dbReference type="FunFam" id="3.40.50.620:FF:000052">
    <property type="entry name" value="Sulfate adenylyltransferase"/>
    <property type="match status" value="1"/>
</dbReference>
<dbReference type="SUPFAM" id="SSF52374">
    <property type="entry name" value="Nucleotidylyl transferase"/>
    <property type="match status" value="1"/>
</dbReference>
<evidence type="ECO:0000259" key="9">
    <source>
        <dbReference type="Pfam" id="PF01583"/>
    </source>
</evidence>
<dbReference type="InterPro" id="IPR015947">
    <property type="entry name" value="PUA-like_sf"/>
</dbReference>
<dbReference type="Gene3D" id="3.10.400.10">
    <property type="entry name" value="Sulfate adenylyltransferase"/>
    <property type="match status" value="1"/>
</dbReference>
<evidence type="ECO:0000256" key="3">
    <source>
        <dbReference type="ARBA" id="ARBA00022679"/>
    </source>
</evidence>
<dbReference type="InterPro" id="IPR002650">
    <property type="entry name" value="Sulphate_adenylyltransferase"/>
</dbReference>
<keyword evidence="13" id="KW-1185">Reference proteome</keyword>
<dbReference type="InterPro" id="IPR024951">
    <property type="entry name" value="Sulfurylase_cat_dom"/>
</dbReference>
<gene>
    <name evidence="8" type="primary">cysC</name>
    <name evidence="12" type="ORF">J2T57_003758</name>
</gene>
<keyword evidence="3 8" id="KW-0808">Transferase</keyword>
<dbReference type="EMBL" id="JALJXV010000010">
    <property type="protein sequence ID" value="MCP1676587.1"/>
    <property type="molecule type" value="Genomic_DNA"/>
</dbReference>
<dbReference type="NCBIfam" id="NF003013">
    <property type="entry name" value="PRK03846.1"/>
    <property type="match status" value="1"/>
</dbReference>
<evidence type="ECO:0000256" key="1">
    <source>
        <dbReference type="ARBA" id="ARBA00001823"/>
    </source>
</evidence>
<dbReference type="SUPFAM" id="SSF52540">
    <property type="entry name" value="P-loop containing nucleoside triphosphate hydrolases"/>
    <property type="match status" value="1"/>
</dbReference>
<dbReference type="NCBIfam" id="NF004040">
    <property type="entry name" value="PRK05537.1"/>
    <property type="match status" value="1"/>
</dbReference>
<dbReference type="GO" id="GO:0070814">
    <property type="term" value="P:hydrogen sulfide biosynthetic process"/>
    <property type="evidence" value="ECO:0007669"/>
    <property type="project" value="UniProtKB-UniRule"/>
</dbReference>
<keyword evidence="8" id="KW-0597">Phosphoprotein</keyword>
<evidence type="ECO:0000256" key="4">
    <source>
        <dbReference type="ARBA" id="ARBA00022695"/>
    </source>
</evidence>
<feature type="binding site" evidence="8">
    <location>
        <begin position="404"/>
        <end position="411"/>
    </location>
    <ligand>
        <name>ATP</name>
        <dbReference type="ChEBI" id="CHEBI:30616"/>
    </ligand>
</feature>
<dbReference type="InterPro" id="IPR002891">
    <property type="entry name" value="APS"/>
</dbReference>
<keyword evidence="8" id="KW-0418">Kinase</keyword>
<evidence type="ECO:0000256" key="2">
    <source>
        <dbReference type="ARBA" id="ARBA00004806"/>
    </source>
</evidence>
<dbReference type="HAMAP" id="MF_00065">
    <property type="entry name" value="Adenylyl_sulf_kinase"/>
    <property type="match status" value="1"/>
</dbReference>
<dbReference type="GO" id="GO:0004781">
    <property type="term" value="F:sulfate adenylyltransferase (ATP) activity"/>
    <property type="evidence" value="ECO:0007669"/>
    <property type="project" value="UniProtKB-EC"/>
</dbReference>
<comment type="catalytic activity">
    <reaction evidence="7">
        <text>sulfate + ATP + H(+) = adenosine 5'-phosphosulfate + diphosphate</text>
        <dbReference type="Rhea" id="RHEA:18133"/>
        <dbReference type="ChEBI" id="CHEBI:15378"/>
        <dbReference type="ChEBI" id="CHEBI:16189"/>
        <dbReference type="ChEBI" id="CHEBI:30616"/>
        <dbReference type="ChEBI" id="CHEBI:33019"/>
        <dbReference type="ChEBI" id="CHEBI:58243"/>
        <dbReference type="EC" id="2.7.7.4"/>
    </reaction>
</comment>
<dbReference type="InterPro" id="IPR059117">
    <property type="entry name" value="APS_kinase_dom"/>
</dbReference>
<organism evidence="12 13">
    <name type="scientific">Natronocella acetinitrilica</name>
    <dbReference type="NCBI Taxonomy" id="414046"/>
    <lineage>
        <taxon>Bacteria</taxon>
        <taxon>Pseudomonadati</taxon>
        <taxon>Pseudomonadota</taxon>
        <taxon>Gammaproteobacteria</taxon>
        <taxon>Chromatiales</taxon>
        <taxon>Ectothiorhodospiraceae</taxon>
        <taxon>Natronocella</taxon>
    </lineage>
</organism>
<evidence type="ECO:0000259" key="11">
    <source>
        <dbReference type="Pfam" id="PF14306"/>
    </source>
</evidence>
<dbReference type="Gene3D" id="3.40.50.620">
    <property type="entry name" value="HUPs"/>
    <property type="match status" value="1"/>
</dbReference>
<dbReference type="GO" id="GO:0005737">
    <property type="term" value="C:cytoplasm"/>
    <property type="evidence" value="ECO:0007669"/>
    <property type="project" value="TreeGrafter"/>
</dbReference>
<dbReference type="CDD" id="cd02027">
    <property type="entry name" value="APSK"/>
    <property type="match status" value="1"/>
</dbReference>
<evidence type="ECO:0000313" key="12">
    <source>
        <dbReference type="EMBL" id="MCP1676587.1"/>
    </source>
</evidence>
<dbReference type="GO" id="GO:0010134">
    <property type="term" value="P:sulfate assimilation via adenylyl sulfate reduction"/>
    <property type="evidence" value="ECO:0007669"/>
    <property type="project" value="TreeGrafter"/>
</dbReference>
<dbReference type="NCBIfam" id="TIGR00455">
    <property type="entry name" value="apsK"/>
    <property type="match status" value="1"/>
</dbReference>
<evidence type="ECO:0000256" key="8">
    <source>
        <dbReference type="HAMAP-Rule" id="MF_00065"/>
    </source>
</evidence>
<dbReference type="CDD" id="cd00517">
    <property type="entry name" value="ATPS"/>
    <property type="match status" value="1"/>
</dbReference>
<dbReference type="PANTHER" id="PTHR42700:SF1">
    <property type="entry name" value="SULFATE ADENYLYLTRANSFERASE"/>
    <property type="match status" value="1"/>
</dbReference>
<dbReference type="Gene3D" id="3.40.50.300">
    <property type="entry name" value="P-loop containing nucleotide triphosphate hydrolases"/>
    <property type="match status" value="1"/>
</dbReference>
<dbReference type="Proteomes" id="UP001205843">
    <property type="component" value="Unassembled WGS sequence"/>
</dbReference>
<name>A0AAE3GA65_9GAMM</name>
<dbReference type="Pfam" id="PF01583">
    <property type="entry name" value="APS_kinase"/>
    <property type="match status" value="1"/>
</dbReference>
<protein>
    <recommendedName>
        <fullName evidence="8">Adenylyl-sulfate kinase</fullName>
        <ecNumber evidence="8">2.7.1.25</ecNumber>
    </recommendedName>
    <alternativeName>
        <fullName evidence="8">APS kinase</fullName>
    </alternativeName>
    <alternativeName>
        <fullName evidence="8">ATP adenosine-5'-phosphosulfate 3'-phosphotransferase</fullName>
    </alternativeName>
    <alternativeName>
        <fullName evidence="8">Adenosine-5'-phosphosulfate kinase</fullName>
    </alternativeName>
</protein>
<evidence type="ECO:0000256" key="7">
    <source>
        <dbReference type="ARBA" id="ARBA00049370"/>
    </source>
</evidence>
<dbReference type="RefSeq" id="WP_253483200.1">
    <property type="nucleotide sequence ID" value="NZ_JALJXV010000010.1"/>
</dbReference>
<dbReference type="FunFam" id="3.40.50.300:FF:000802">
    <property type="entry name" value="Sulfate adenylyltransferase"/>
    <property type="match status" value="1"/>
</dbReference>
<keyword evidence="4 12" id="KW-0548">Nucleotidyltransferase</keyword>
<dbReference type="PANTHER" id="PTHR42700">
    <property type="entry name" value="SULFATE ADENYLYLTRANSFERASE"/>
    <property type="match status" value="1"/>
</dbReference>
<dbReference type="GO" id="GO:0005524">
    <property type="term" value="F:ATP binding"/>
    <property type="evidence" value="ECO:0007669"/>
    <property type="project" value="UniProtKB-UniRule"/>
</dbReference>
<dbReference type="Pfam" id="PF01747">
    <property type="entry name" value="ATP-sulfurylase"/>
    <property type="match status" value="1"/>
</dbReference>
<dbReference type="Pfam" id="PF14306">
    <property type="entry name" value="PUA_2"/>
    <property type="match status" value="1"/>
</dbReference>
<keyword evidence="5 8" id="KW-0547">Nucleotide-binding</keyword>
<proteinExistence type="inferred from homology"/>
<dbReference type="GO" id="GO:0019379">
    <property type="term" value="P:sulfate assimilation, phosphoadenylyl sulfate reduction by phosphoadenylyl-sulfate reductase (thioredoxin)"/>
    <property type="evidence" value="ECO:0007669"/>
    <property type="project" value="TreeGrafter"/>
</dbReference>
<evidence type="ECO:0000259" key="10">
    <source>
        <dbReference type="Pfam" id="PF01747"/>
    </source>
</evidence>
<dbReference type="AlphaFoldDB" id="A0AAE3GA65"/>
<dbReference type="NCBIfam" id="TIGR00339">
    <property type="entry name" value="sopT"/>
    <property type="match status" value="1"/>
</dbReference>
<dbReference type="SUPFAM" id="SSF88697">
    <property type="entry name" value="PUA domain-like"/>
    <property type="match status" value="1"/>
</dbReference>
<comment type="catalytic activity">
    <reaction evidence="1 8">
        <text>adenosine 5'-phosphosulfate + ATP = 3'-phosphoadenylyl sulfate + ADP + H(+)</text>
        <dbReference type="Rhea" id="RHEA:24152"/>
        <dbReference type="ChEBI" id="CHEBI:15378"/>
        <dbReference type="ChEBI" id="CHEBI:30616"/>
        <dbReference type="ChEBI" id="CHEBI:58243"/>
        <dbReference type="ChEBI" id="CHEBI:58339"/>
        <dbReference type="ChEBI" id="CHEBI:456216"/>
        <dbReference type="EC" id="2.7.1.25"/>
    </reaction>
</comment>
<feature type="domain" description="APS kinase" evidence="9">
    <location>
        <begin position="396"/>
        <end position="548"/>
    </location>
</feature>
<dbReference type="InterPro" id="IPR025980">
    <property type="entry name" value="ATP-Sase_PUA-like_dom"/>
</dbReference>
<comment type="similarity">
    <text evidence="8">Belongs to the APS kinase family.</text>
</comment>
<comment type="function">
    <text evidence="8">Catalyzes the synthesis of activated sulfate.</text>
</comment>
<comment type="caution">
    <text evidence="12">The sequence shown here is derived from an EMBL/GenBank/DDBJ whole genome shotgun (WGS) entry which is preliminary data.</text>
</comment>
<evidence type="ECO:0000256" key="6">
    <source>
        <dbReference type="ARBA" id="ARBA00022840"/>
    </source>
</evidence>
<comment type="caution">
    <text evidence="8">Lacks conserved residue(s) required for the propagation of feature annotation.</text>
</comment>
<evidence type="ECO:0000313" key="13">
    <source>
        <dbReference type="Proteomes" id="UP001205843"/>
    </source>
</evidence>